<keyword evidence="4" id="KW-0418">Kinase</keyword>
<gene>
    <name evidence="4" type="ORF">Arub01_53750</name>
</gene>
<dbReference type="PANTHER" id="PTHR43080:SF2">
    <property type="entry name" value="CBS DOMAIN-CONTAINING PROTEIN"/>
    <property type="match status" value="1"/>
</dbReference>
<evidence type="ECO:0000259" key="3">
    <source>
        <dbReference type="PROSITE" id="PS51371"/>
    </source>
</evidence>
<sequence>MLIRNVYRPMVFSCQTTEPLADVARQMVEHKVGALAVLDGERLVGIITERDLVTALAASADPTSQRAADYASTQIRTAALEEDSLDVARRMLEEGIRHLPVYEGGRCVGMVSMRDLLALEAWAA</sequence>
<keyword evidence="4" id="KW-0808">Transferase</keyword>
<name>A0A9W6Q038_9ACTN</name>
<feature type="domain" description="CBS" evidence="3">
    <location>
        <begin position="7"/>
        <end position="63"/>
    </location>
</feature>
<dbReference type="RefSeq" id="WP_067915424.1">
    <property type="nucleotide sequence ID" value="NZ_BSRZ01000020.1"/>
</dbReference>
<dbReference type="Gene3D" id="3.10.580.10">
    <property type="entry name" value="CBS-domain"/>
    <property type="match status" value="1"/>
</dbReference>
<dbReference type="SUPFAM" id="SSF54631">
    <property type="entry name" value="CBS-domain pair"/>
    <property type="match status" value="1"/>
</dbReference>
<protein>
    <submittedName>
        <fullName evidence="4">Histidine kinase</fullName>
    </submittedName>
</protein>
<keyword evidence="5" id="KW-1185">Reference proteome</keyword>
<feature type="domain" description="CBS" evidence="3">
    <location>
        <begin position="71"/>
        <end position="124"/>
    </location>
</feature>
<dbReference type="PROSITE" id="PS51371">
    <property type="entry name" value="CBS"/>
    <property type="match status" value="2"/>
</dbReference>
<evidence type="ECO:0000313" key="4">
    <source>
        <dbReference type="EMBL" id="GLW67132.1"/>
    </source>
</evidence>
<evidence type="ECO:0000256" key="2">
    <source>
        <dbReference type="PROSITE-ProRule" id="PRU00703"/>
    </source>
</evidence>
<dbReference type="InterPro" id="IPR051257">
    <property type="entry name" value="Diverse_CBS-Domain"/>
</dbReference>
<comment type="caution">
    <text evidence="4">The sequence shown here is derived from an EMBL/GenBank/DDBJ whole genome shotgun (WGS) entry which is preliminary data.</text>
</comment>
<dbReference type="EMBL" id="BSRZ01000020">
    <property type="protein sequence ID" value="GLW67132.1"/>
    <property type="molecule type" value="Genomic_DNA"/>
</dbReference>
<evidence type="ECO:0000256" key="1">
    <source>
        <dbReference type="ARBA" id="ARBA00023122"/>
    </source>
</evidence>
<dbReference type="AlphaFoldDB" id="A0A9W6Q038"/>
<dbReference type="InterPro" id="IPR046342">
    <property type="entry name" value="CBS_dom_sf"/>
</dbReference>
<evidence type="ECO:0000313" key="5">
    <source>
        <dbReference type="Proteomes" id="UP001165124"/>
    </source>
</evidence>
<keyword evidence="1 2" id="KW-0129">CBS domain</keyword>
<reference evidence="4" key="1">
    <citation type="submission" date="2023-02" db="EMBL/GenBank/DDBJ databases">
        <title>Actinomadura rubrobrunea NBRC 14622.</title>
        <authorList>
            <person name="Ichikawa N."/>
            <person name="Sato H."/>
            <person name="Tonouchi N."/>
        </authorList>
    </citation>
    <scope>NUCLEOTIDE SEQUENCE</scope>
    <source>
        <strain evidence="4">NBRC 14622</strain>
    </source>
</reference>
<dbReference type="InterPro" id="IPR000644">
    <property type="entry name" value="CBS_dom"/>
</dbReference>
<organism evidence="4 5">
    <name type="scientific">Actinomadura rubrobrunea</name>
    <dbReference type="NCBI Taxonomy" id="115335"/>
    <lineage>
        <taxon>Bacteria</taxon>
        <taxon>Bacillati</taxon>
        <taxon>Actinomycetota</taxon>
        <taxon>Actinomycetes</taxon>
        <taxon>Streptosporangiales</taxon>
        <taxon>Thermomonosporaceae</taxon>
        <taxon>Actinomadura</taxon>
    </lineage>
</organism>
<dbReference type="SMART" id="SM00116">
    <property type="entry name" value="CBS"/>
    <property type="match status" value="2"/>
</dbReference>
<dbReference type="PANTHER" id="PTHR43080">
    <property type="entry name" value="CBS DOMAIN-CONTAINING PROTEIN CBSX3, MITOCHONDRIAL"/>
    <property type="match status" value="1"/>
</dbReference>
<proteinExistence type="predicted"/>
<dbReference type="Pfam" id="PF00571">
    <property type="entry name" value="CBS"/>
    <property type="match status" value="2"/>
</dbReference>
<dbReference type="GO" id="GO:0016301">
    <property type="term" value="F:kinase activity"/>
    <property type="evidence" value="ECO:0007669"/>
    <property type="project" value="UniProtKB-KW"/>
</dbReference>
<accession>A0A9W6Q038</accession>
<dbReference type="Proteomes" id="UP001165124">
    <property type="component" value="Unassembled WGS sequence"/>
</dbReference>